<organism evidence="2 3">
    <name type="scientific">Schistosoma margrebowiei</name>
    <dbReference type="NCBI Taxonomy" id="48269"/>
    <lineage>
        <taxon>Eukaryota</taxon>
        <taxon>Metazoa</taxon>
        <taxon>Spiralia</taxon>
        <taxon>Lophotrochozoa</taxon>
        <taxon>Platyhelminthes</taxon>
        <taxon>Trematoda</taxon>
        <taxon>Digenea</taxon>
        <taxon>Strigeidida</taxon>
        <taxon>Schistosomatoidea</taxon>
        <taxon>Schistosomatidae</taxon>
        <taxon>Schistosoma</taxon>
    </lineage>
</organism>
<accession>A0AA85AHN0</accession>
<reference evidence="3" key="1">
    <citation type="submission" date="2023-11" db="UniProtKB">
        <authorList>
            <consortium name="WormBaseParasite"/>
        </authorList>
    </citation>
    <scope>IDENTIFICATION</scope>
</reference>
<dbReference type="Proteomes" id="UP000050790">
    <property type="component" value="Unassembled WGS sequence"/>
</dbReference>
<feature type="compositionally biased region" description="Polar residues" evidence="1">
    <location>
        <begin position="112"/>
        <end position="121"/>
    </location>
</feature>
<dbReference type="WBParaSite" id="SMRG1_85560.1">
    <property type="protein sequence ID" value="SMRG1_85560.1"/>
    <property type="gene ID" value="SMRG1_85560"/>
</dbReference>
<protein>
    <submittedName>
        <fullName evidence="3">Uncharacterized protein</fullName>
    </submittedName>
</protein>
<name>A0AA85AHN0_9TREM</name>
<feature type="region of interest" description="Disordered" evidence="1">
    <location>
        <begin position="109"/>
        <end position="129"/>
    </location>
</feature>
<evidence type="ECO:0000313" key="3">
    <source>
        <dbReference type="WBParaSite" id="SMRG1_85560.1"/>
    </source>
</evidence>
<sequence>MCIWCETANMCITSNDKDIHKFKVNGCQGKSSIVTVPTTPTLAATTETDLGNELKKTSGSTESHLNMTTDTTTLATTETDLKKTSGSTESHLNMTTDTTTLATTETDLKKTSGSTESHLNMTTDTTEDTEERKSLQYALDYNEIVKIGSKWRSHLAEAMCNPKSNHQFHLPAHEIAATKYTVINDDDSLSSYGDSGHREYNYDRLLNKDNLAIFILRIKEVSLTKSTTNMSELPGF</sequence>
<proteinExistence type="predicted"/>
<dbReference type="AlphaFoldDB" id="A0AA85AHN0"/>
<evidence type="ECO:0000256" key="1">
    <source>
        <dbReference type="SAM" id="MobiDB-lite"/>
    </source>
</evidence>
<evidence type="ECO:0000313" key="2">
    <source>
        <dbReference type="Proteomes" id="UP000050790"/>
    </source>
</evidence>